<dbReference type="Proteomes" id="UP000796880">
    <property type="component" value="Unassembled WGS sequence"/>
</dbReference>
<reference evidence="4" key="1">
    <citation type="submission" date="2020-03" db="EMBL/GenBank/DDBJ databases">
        <title>A high-quality chromosome-level genome assembly of a woody plant with both climbing and erect habits, Rhamnella rubrinervis.</title>
        <authorList>
            <person name="Lu Z."/>
            <person name="Yang Y."/>
            <person name="Zhu X."/>
            <person name="Sun Y."/>
        </authorList>
    </citation>
    <scope>NUCLEOTIDE SEQUENCE</scope>
    <source>
        <strain evidence="4">BYM</strain>
        <tissue evidence="4">Leaf</tissue>
    </source>
</reference>
<organism evidence="4 5">
    <name type="scientific">Rhamnella rubrinervis</name>
    <dbReference type="NCBI Taxonomy" id="2594499"/>
    <lineage>
        <taxon>Eukaryota</taxon>
        <taxon>Viridiplantae</taxon>
        <taxon>Streptophyta</taxon>
        <taxon>Embryophyta</taxon>
        <taxon>Tracheophyta</taxon>
        <taxon>Spermatophyta</taxon>
        <taxon>Magnoliopsida</taxon>
        <taxon>eudicotyledons</taxon>
        <taxon>Gunneridae</taxon>
        <taxon>Pentapetalae</taxon>
        <taxon>rosids</taxon>
        <taxon>fabids</taxon>
        <taxon>Rosales</taxon>
        <taxon>Rhamnaceae</taxon>
        <taxon>rhamnoid group</taxon>
        <taxon>Rhamneae</taxon>
        <taxon>Rhamnella</taxon>
    </lineage>
</organism>
<feature type="domain" description="DUF4378" evidence="2">
    <location>
        <begin position="896"/>
        <end position="1045"/>
    </location>
</feature>
<feature type="region of interest" description="Disordered" evidence="1">
    <location>
        <begin position="385"/>
        <end position="405"/>
    </location>
</feature>
<evidence type="ECO:0008006" key="6">
    <source>
        <dbReference type="Google" id="ProtNLM"/>
    </source>
</evidence>
<dbReference type="InterPro" id="IPR025486">
    <property type="entry name" value="DUF4378"/>
</dbReference>
<dbReference type="PANTHER" id="PTHR21726:SF29">
    <property type="entry name" value="EXPRESSED PROTEIN"/>
    <property type="match status" value="1"/>
</dbReference>
<feature type="compositionally biased region" description="Polar residues" evidence="1">
    <location>
        <begin position="476"/>
        <end position="490"/>
    </location>
</feature>
<feature type="domain" description="DUF3741" evidence="3">
    <location>
        <begin position="184"/>
        <end position="214"/>
    </location>
</feature>
<feature type="compositionally biased region" description="Low complexity" evidence="1">
    <location>
        <begin position="822"/>
        <end position="835"/>
    </location>
</feature>
<protein>
    <recommendedName>
        <fullName evidence="6">DUF4378 domain-containing protein</fullName>
    </recommendedName>
</protein>
<dbReference type="OrthoDB" id="765769at2759"/>
<dbReference type="EMBL" id="VOIH02000001">
    <property type="protein sequence ID" value="KAF3456305.1"/>
    <property type="molecule type" value="Genomic_DNA"/>
</dbReference>
<proteinExistence type="predicted"/>
<dbReference type="AlphaFoldDB" id="A0A8K0MSW1"/>
<evidence type="ECO:0000313" key="4">
    <source>
        <dbReference type="EMBL" id="KAF3456305.1"/>
    </source>
</evidence>
<feature type="region of interest" description="Disordered" evidence="1">
    <location>
        <begin position="822"/>
        <end position="845"/>
    </location>
</feature>
<dbReference type="PANTHER" id="PTHR21726">
    <property type="entry name" value="PHOSPHATIDYLINOSITOL N-ACETYLGLUCOSAMINYLTRANSFERASE SUBUNIT P DOWN SYNDROME CRITICAL REGION PROTEIN 5 -RELATED"/>
    <property type="match status" value="1"/>
</dbReference>
<accession>A0A8K0MSW1</accession>
<evidence type="ECO:0000259" key="3">
    <source>
        <dbReference type="Pfam" id="PF14383"/>
    </source>
</evidence>
<evidence type="ECO:0000256" key="1">
    <source>
        <dbReference type="SAM" id="MobiDB-lite"/>
    </source>
</evidence>
<keyword evidence="5" id="KW-1185">Reference proteome</keyword>
<evidence type="ECO:0000313" key="5">
    <source>
        <dbReference type="Proteomes" id="UP000796880"/>
    </source>
</evidence>
<comment type="caution">
    <text evidence="4">The sequence shown here is derived from an EMBL/GenBank/DDBJ whole genome shotgun (WGS) entry which is preliminary data.</text>
</comment>
<dbReference type="Pfam" id="PF14309">
    <property type="entry name" value="DUF4378"/>
    <property type="match status" value="1"/>
</dbReference>
<sequence>METKGSLYGSNHIIIDHRRQQYQYYNHHHDHVPQSASKTPAYSPPAVAYSVYSCTFPSVKAYGGTRVLNSLNVSLSRWTLRRGERIQRLSLYCPQCFRFYEIKTIEIVGPTSSGALLDINSSMFDEIVVYSILAVTGTFVQEVVSDSLSSGTECIFLITFFEMDEDETGVGSIIKESNEYSCASSVTDEEGFGTRAPGVVARLMGLDSLPPSHFQEPNSTPFFDTQSLRDSHYHRKNFDFYQDHQIMYSGNLLGKMDGQNSRNFVESKPQKTFSRPIEKFQTETLPPKSAKSIPVTHHKLLSPIKSPGFIPSKNAAHIMEAAAKIIDSGPQTTNKGKMPLVGSSSAPLKVQALKEKVEAAQKVPLVGSSVALKVRDVKEKMEAAHKTSRLAEASRRPAESNAAKYLKGQSLNKSWNGSMETSFRALPDKEEGFSGLKHKGKSISLAIQAKVNVQRREVLNSSSSRSDVGQREQSEVKSSQHFRSQPNVQKNLHKKSSMQSTSGVLRQNNQKQNCLVEKDKVASKPLVSKSQGRKLMSGDSSIGRHKNSNRSNGSSRTGSRKLVLETTDSEKEVTYSSTRNLPRKKRSINGDFHFNRSRADDNTLNEKNQKPMKSNPVFDNQYNWAGDSQKKGMDVVSFTFTAPLARPLPGSEISSQVVQRKNSPSVDHRGKRVLLDSDNMKLSSLGYNVIEGDALSMLLEEKLRELTYGLESSRHESTKVWSASSSVSHSENMIPTLDAFGAIPKINEQREHVVVRDKLGAQFNFEFSSTSPPPFRLKQKFQGADEIDEYSTSHSEAAKLHSCRHPSPVSILESSFSNESYDSSVSTDSNSTEGSKLCSTVQAQEAHGMSSSKKLLSVEADTELSDSASSTSFGTLAGKHTTMISVMDPVRSTEWEIDYIKEILCNVELMFKDFSLGRVRDVINPHLFNLLESRKGENDCGESRLRRKVLFDCVSECLDLRCRRYVGGGFTMWVKGVAIVRRKEWLAEEVYKEILGWKGMGDSMVDELVDKDMSSQYGRWLDFEEDEFVLGVEVEAQIFNSLIDEMVADIIQS</sequence>
<feature type="region of interest" description="Disordered" evidence="1">
    <location>
        <begin position="456"/>
        <end position="616"/>
    </location>
</feature>
<name>A0A8K0MSW1_9ROSA</name>
<evidence type="ECO:0000259" key="2">
    <source>
        <dbReference type="Pfam" id="PF14309"/>
    </source>
</evidence>
<feature type="compositionally biased region" description="Polar residues" evidence="1">
    <location>
        <begin position="497"/>
        <end position="513"/>
    </location>
</feature>
<gene>
    <name evidence="4" type="ORF">FNV43_RR00955</name>
</gene>
<dbReference type="Pfam" id="PF14383">
    <property type="entry name" value="VARLMGL"/>
    <property type="match status" value="1"/>
</dbReference>
<dbReference type="InterPro" id="IPR032795">
    <property type="entry name" value="DUF3741-assoc"/>
</dbReference>